<dbReference type="OrthoDB" id="9811969at2"/>
<feature type="transmembrane region" description="Helical" evidence="5">
    <location>
        <begin position="86"/>
        <end position="105"/>
    </location>
</feature>
<keyword evidence="4 5" id="KW-0472">Membrane</keyword>
<evidence type="ECO:0000256" key="5">
    <source>
        <dbReference type="SAM" id="Phobius"/>
    </source>
</evidence>
<feature type="transmembrane region" description="Helical" evidence="5">
    <location>
        <begin position="44"/>
        <end position="66"/>
    </location>
</feature>
<dbReference type="GO" id="GO:0008168">
    <property type="term" value="F:methyltransferase activity"/>
    <property type="evidence" value="ECO:0007669"/>
    <property type="project" value="UniProtKB-KW"/>
</dbReference>
<evidence type="ECO:0000256" key="3">
    <source>
        <dbReference type="ARBA" id="ARBA00022989"/>
    </source>
</evidence>
<dbReference type="GO" id="GO:0012505">
    <property type="term" value="C:endomembrane system"/>
    <property type="evidence" value="ECO:0007669"/>
    <property type="project" value="UniProtKB-SubCell"/>
</dbReference>
<protein>
    <submittedName>
        <fullName evidence="6">Isoprenylcysteine carboxylmethyltransferase family protein</fullName>
    </submittedName>
</protein>
<dbReference type="EMBL" id="SUNH01000008">
    <property type="protein sequence ID" value="TJZ85611.1"/>
    <property type="molecule type" value="Genomic_DNA"/>
</dbReference>
<dbReference type="Pfam" id="PF04191">
    <property type="entry name" value="PEMT"/>
    <property type="match status" value="1"/>
</dbReference>
<keyword evidence="6" id="KW-0808">Transferase</keyword>
<evidence type="ECO:0000256" key="1">
    <source>
        <dbReference type="ARBA" id="ARBA00004127"/>
    </source>
</evidence>
<feature type="transmembrane region" description="Helical" evidence="5">
    <location>
        <begin position="144"/>
        <end position="166"/>
    </location>
</feature>
<feature type="transmembrane region" description="Helical" evidence="5">
    <location>
        <begin position="6"/>
        <end position="23"/>
    </location>
</feature>
<sequence>MLGQAGWISLGITVTYLVFFAWGTTEAARAAGRSVWLFGKARGAGRLAAFGFRLAFALALLGPLLWLVFSPLHQLDPFWSEGRYHVVGSVGAILVAAGAMLAFAAQMSMGASWRVGVTQGDSSALIRHGLFRLSRNPTFMGQGLLLAGMVFAIPSVPTLVAFFLFITSASVQVRTEERILLSAHGAEYRRWSAEVPRWIRLGRP</sequence>
<dbReference type="InterPro" id="IPR007318">
    <property type="entry name" value="Phopholipid_MeTrfase"/>
</dbReference>
<evidence type="ECO:0000313" key="6">
    <source>
        <dbReference type="EMBL" id="TJZ85611.1"/>
    </source>
</evidence>
<dbReference type="AlphaFoldDB" id="A0A4U0QU20"/>
<keyword evidence="6" id="KW-0489">Methyltransferase</keyword>
<keyword evidence="7" id="KW-1185">Reference proteome</keyword>
<keyword evidence="2 5" id="KW-0812">Transmembrane</keyword>
<dbReference type="GO" id="GO:0032259">
    <property type="term" value="P:methylation"/>
    <property type="evidence" value="ECO:0007669"/>
    <property type="project" value="UniProtKB-KW"/>
</dbReference>
<keyword evidence="3 5" id="KW-1133">Transmembrane helix</keyword>
<dbReference type="Proteomes" id="UP000306223">
    <property type="component" value="Unassembled WGS sequence"/>
</dbReference>
<gene>
    <name evidence="6" type="ORF">FA740_06930</name>
</gene>
<accession>A0A4U0QU20</accession>
<dbReference type="Gene3D" id="1.20.120.1630">
    <property type="match status" value="1"/>
</dbReference>
<name>A0A4U0QU20_9RHOB</name>
<evidence type="ECO:0000313" key="7">
    <source>
        <dbReference type="Proteomes" id="UP000306223"/>
    </source>
</evidence>
<dbReference type="RefSeq" id="WP_136856048.1">
    <property type="nucleotide sequence ID" value="NZ_SUNH01000008.1"/>
</dbReference>
<evidence type="ECO:0000256" key="2">
    <source>
        <dbReference type="ARBA" id="ARBA00022692"/>
    </source>
</evidence>
<comment type="subcellular location">
    <subcellularLocation>
        <location evidence="1">Endomembrane system</location>
        <topology evidence="1">Multi-pass membrane protein</topology>
    </subcellularLocation>
</comment>
<organism evidence="6 7">
    <name type="scientific">Paracoccus hibiscisoli</name>
    <dbReference type="NCBI Taxonomy" id="2023261"/>
    <lineage>
        <taxon>Bacteria</taxon>
        <taxon>Pseudomonadati</taxon>
        <taxon>Pseudomonadota</taxon>
        <taxon>Alphaproteobacteria</taxon>
        <taxon>Rhodobacterales</taxon>
        <taxon>Paracoccaceae</taxon>
        <taxon>Paracoccus</taxon>
    </lineage>
</organism>
<comment type="caution">
    <text evidence="6">The sequence shown here is derived from an EMBL/GenBank/DDBJ whole genome shotgun (WGS) entry which is preliminary data.</text>
</comment>
<proteinExistence type="predicted"/>
<reference evidence="6 7" key="1">
    <citation type="submission" date="2019-04" db="EMBL/GenBank/DDBJ databases">
        <authorList>
            <person name="Li J."/>
        </authorList>
    </citation>
    <scope>NUCLEOTIDE SEQUENCE [LARGE SCALE GENOMIC DNA]</scope>
    <source>
        <strain evidence="6 7">CCTCC AB2016182</strain>
    </source>
</reference>
<evidence type="ECO:0000256" key="4">
    <source>
        <dbReference type="ARBA" id="ARBA00023136"/>
    </source>
</evidence>